<name>A0ABY6JBA3_9BACT</name>
<keyword evidence="1" id="KW-0732">Signal</keyword>
<dbReference type="RefSeq" id="WP_264283312.1">
    <property type="nucleotide sequence ID" value="NZ_CP107006.1"/>
</dbReference>
<proteinExistence type="predicted"/>
<evidence type="ECO:0000313" key="3">
    <source>
        <dbReference type="Proteomes" id="UP001162741"/>
    </source>
</evidence>
<accession>A0ABY6JBA3</accession>
<gene>
    <name evidence="2" type="ORF">MKQ68_10825</name>
</gene>
<sequence>MKLGISVMKILAPMAILAIAAAALATPEIGKKKTAVINKASEVSAYKIKPGQKEILQDMMRVLKATDSLRVFTITGFNKAEDLADPSNSMNVEFKYAKNDTAVYYRLGDNEMIHLPGGEISIQHDFRKILVFPGRQANRGFKTPLTLDLKQLEKEEYDISKTQVNGLTEIKLARENHISCREYSLQYDSAGLMKSLFMRMSDLSDPTDTGRDKLLHVQVQQWRKGYAETGLFDISRYVHRENGTLVPAGHLKDYEIIFAQ</sequence>
<evidence type="ECO:0008006" key="4">
    <source>
        <dbReference type="Google" id="ProtNLM"/>
    </source>
</evidence>
<reference evidence="2" key="1">
    <citation type="submission" date="2022-10" db="EMBL/GenBank/DDBJ databases">
        <title>Chitinophaga sp. nov., isolated from soil.</title>
        <authorList>
            <person name="Jeon C.O."/>
        </authorList>
    </citation>
    <scope>NUCLEOTIDE SEQUENCE</scope>
    <source>
        <strain evidence="2">R8</strain>
    </source>
</reference>
<dbReference type="Proteomes" id="UP001162741">
    <property type="component" value="Chromosome"/>
</dbReference>
<feature type="signal peptide" evidence="1">
    <location>
        <begin position="1"/>
        <end position="25"/>
    </location>
</feature>
<protein>
    <recommendedName>
        <fullName evidence="4">Outer membrane lipoprotein-sorting protein</fullName>
    </recommendedName>
</protein>
<evidence type="ECO:0000256" key="1">
    <source>
        <dbReference type="SAM" id="SignalP"/>
    </source>
</evidence>
<feature type="chain" id="PRO_5046172473" description="Outer membrane lipoprotein-sorting protein" evidence="1">
    <location>
        <begin position="26"/>
        <end position="260"/>
    </location>
</feature>
<evidence type="ECO:0000313" key="2">
    <source>
        <dbReference type="EMBL" id="UYQ95594.1"/>
    </source>
</evidence>
<organism evidence="2 3">
    <name type="scientific">Chitinophaga horti</name>
    <dbReference type="NCBI Taxonomy" id="2920382"/>
    <lineage>
        <taxon>Bacteria</taxon>
        <taxon>Pseudomonadati</taxon>
        <taxon>Bacteroidota</taxon>
        <taxon>Chitinophagia</taxon>
        <taxon>Chitinophagales</taxon>
        <taxon>Chitinophagaceae</taxon>
        <taxon>Chitinophaga</taxon>
    </lineage>
</organism>
<dbReference type="EMBL" id="CP107006">
    <property type="protein sequence ID" value="UYQ95594.1"/>
    <property type="molecule type" value="Genomic_DNA"/>
</dbReference>
<keyword evidence="3" id="KW-1185">Reference proteome</keyword>